<keyword evidence="11" id="KW-1185">Reference proteome</keyword>
<evidence type="ECO:0000256" key="7">
    <source>
        <dbReference type="ARBA" id="ARBA00023049"/>
    </source>
</evidence>
<feature type="domain" description="MPN" evidence="8">
    <location>
        <begin position="4"/>
        <end position="132"/>
    </location>
</feature>
<keyword evidence="7" id="KW-0482">Metalloprotease</keyword>
<evidence type="ECO:0000256" key="2">
    <source>
        <dbReference type="ARBA" id="ARBA00022670"/>
    </source>
</evidence>
<proteinExistence type="inferred from homology"/>
<dbReference type="Proteomes" id="UP001621964">
    <property type="component" value="Unassembled WGS sequence"/>
</dbReference>
<dbReference type="CDD" id="cd08073">
    <property type="entry name" value="MPN_NLPC_P60"/>
    <property type="match status" value="1"/>
</dbReference>
<evidence type="ECO:0000256" key="3">
    <source>
        <dbReference type="ARBA" id="ARBA00022723"/>
    </source>
</evidence>
<evidence type="ECO:0000256" key="1">
    <source>
        <dbReference type="ARBA" id="ARBA00007074"/>
    </source>
</evidence>
<keyword evidence="5" id="KW-0788">Thiol protease</keyword>
<dbReference type="SUPFAM" id="SSF102712">
    <property type="entry name" value="JAB1/MPN domain"/>
    <property type="match status" value="1"/>
</dbReference>
<gene>
    <name evidence="10" type="ORF">ACI43T_10180</name>
</gene>
<dbReference type="InterPro" id="IPR038765">
    <property type="entry name" value="Papain-like_cys_pep_sf"/>
</dbReference>
<dbReference type="Pfam" id="PF14464">
    <property type="entry name" value="Prok-JAB"/>
    <property type="match status" value="1"/>
</dbReference>
<evidence type="ECO:0000256" key="4">
    <source>
        <dbReference type="ARBA" id="ARBA00022801"/>
    </source>
</evidence>
<sequence>MMDLEVLNDDVRQMILDCAEEERPSEMCGVVVFNYDGFEFLHLKNVADKPSETFEISADAWLAAERAGEVAAVVHSHPAGEPFLSGADRQMQVHTGLPWILVTEGRLKLFRCVPHLRGRQFEYGKTDCFTLIRDAFHLAGIDFRDHERTNIDRDAAADSFVRNLPDGGFSRVSDGTLQAGDVILTATGGHASHAMLYLGGDWILHHAYNQLSCRVPYTNYWAHVTHSVWRHRDWQPEMIAAIENDLLHRVEP</sequence>
<name>A0ABW8Q6U8_9NEIS</name>
<dbReference type="PANTHER" id="PTHR34858:SF1">
    <property type="entry name" value="CYSO-CYSTEINE PEPTIDASE"/>
    <property type="match status" value="1"/>
</dbReference>
<dbReference type="Gene3D" id="3.40.140.10">
    <property type="entry name" value="Cytidine Deaminase, domain 2"/>
    <property type="match status" value="1"/>
</dbReference>
<dbReference type="PROSITE" id="PS50249">
    <property type="entry name" value="MPN"/>
    <property type="match status" value="1"/>
</dbReference>
<dbReference type="PANTHER" id="PTHR34858">
    <property type="entry name" value="CYSO-CYSTEINE PEPTIDASE"/>
    <property type="match status" value="1"/>
</dbReference>
<evidence type="ECO:0000256" key="5">
    <source>
        <dbReference type="ARBA" id="ARBA00022807"/>
    </source>
</evidence>
<evidence type="ECO:0000313" key="10">
    <source>
        <dbReference type="EMBL" id="MFK7642848.1"/>
    </source>
</evidence>
<dbReference type="InterPro" id="IPR037518">
    <property type="entry name" value="MPN"/>
</dbReference>
<evidence type="ECO:0000259" key="8">
    <source>
        <dbReference type="PROSITE" id="PS50249"/>
    </source>
</evidence>
<dbReference type="EMBL" id="JBJGEB010000012">
    <property type="protein sequence ID" value="MFK7642848.1"/>
    <property type="molecule type" value="Genomic_DNA"/>
</dbReference>
<comment type="caution">
    <text evidence="10">The sequence shown here is derived from an EMBL/GenBank/DDBJ whole genome shotgun (WGS) entry which is preliminary data.</text>
</comment>
<dbReference type="SUPFAM" id="SSF54001">
    <property type="entry name" value="Cysteine proteinases"/>
    <property type="match status" value="1"/>
</dbReference>
<feature type="domain" description="NlpC/P60" evidence="9">
    <location>
        <begin position="95"/>
        <end position="232"/>
    </location>
</feature>
<dbReference type="InterPro" id="IPR051929">
    <property type="entry name" value="VirAsm_ModProt"/>
</dbReference>
<organism evidence="10 11">
    <name type="scientific">Neisseria oralis</name>
    <dbReference type="NCBI Taxonomy" id="1107316"/>
    <lineage>
        <taxon>Bacteria</taxon>
        <taxon>Pseudomonadati</taxon>
        <taxon>Pseudomonadota</taxon>
        <taxon>Betaproteobacteria</taxon>
        <taxon>Neisseriales</taxon>
        <taxon>Neisseriaceae</taxon>
        <taxon>Neisseria</taxon>
    </lineage>
</organism>
<accession>A0ABW8Q6U8</accession>
<evidence type="ECO:0000259" key="9">
    <source>
        <dbReference type="PROSITE" id="PS51935"/>
    </source>
</evidence>
<keyword evidence="3" id="KW-0479">Metal-binding</keyword>
<dbReference type="PROSITE" id="PS51935">
    <property type="entry name" value="NLPC_P60"/>
    <property type="match status" value="1"/>
</dbReference>
<keyword evidence="6" id="KW-0862">Zinc</keyword>
<dbReference type="InterPro" id="IPR028090">
    <property type="entry name" value="JAB_dom_prok"/>
</dbReference>
<protein>
    <submittedName>
        <fullName evidence="10">C40 family peptidase</fullName>
    </submittedName>
</protein>
<dbReference type="InterPro" id="IPR000064">
    <property type="entry name" value="NLP_P60_dom"/>
</dbReference>
<comment type="similarity">
    <text evidence="1">Belongs to the peptidase C40 family.</text>
</comment>
<dbReference type="Gene3D" id="3.90.1720.10">
    <property type="entry name" value="endopeptidase domain like (from Nostoc punctiforme)"/>
    <property type="match status" value="1"/>
</dbReference>
<evidence type="ECO:0000313" key="11">
    <source>
        <dbReference type="Proteomes" id="UP001621964"/>
    </source>
</evidence>
<dbReference type="Pfam" id="PF00877">
    <property type="entry name" value="NLPC_P60"/>
    <property type="match status" value="1"/>
</dbReference>
<dbReference type="RefSeq" id="WP_405386876.1">
    <property type="nucleotide sequence ID" value="NZ_JBJGEB010000012.1"/>
</dbReference>
<keyword evidence="2" id="KW-0645">Protease</keyword>
<reference evidence="10 11" key="1">
    <citation type="submission" date="2024-11" db="EMBL/GenBank/DDBJ databases">
        <authorList>
            <person name="Mikucki A.G."/>
            <person name="Kahler C.M."/>
        </authorList>
    </citation>
    <scope>NUCLEOTIDE SEQUENCE [LARGE SCALE GENOMIC DNA]</scope>
    <source>
        <strain evidence="10 11">EXNM717</strain>
    </source>
</reference>
<keyword evidence="4" id="KW-0378">Hydrolase</keyword>
<evidence type="ECO:0000256" key="6">
    <source>
        <dbReference type="ARBA" id="ARBA00022833"/>
    </source>
</evidence>